<feature type="region of interest" description="Disordered" evidence="1">
    <location>
        <begin position="447"/>
        <end position="466"/>
    </location>
</feature>
<dbReference type="Proteomes" id="UP000799438">
    <property type="component" value="Unassembled WGS sequence"/>
</dbReference>
<feature type="compositionally biased region" description="Basic and acidic residues" evidence="1">
    <location>
        <begin position="455"/>
        <end position="466"/>
    </location>
</feature>
<feature type="compositionally biased region" description="Polar residues" evidence="1">
    <location>
        <begin position="56"/>
        <end position="66"/>
    </location>
</feature>
<protein>
    <submittedName>
        <fullName evidence="2">Uncharacterized protein</fullName>
    </submittedName>
</protein>
<organism evidence="2 3">
    <name type="scientific">Aplosporella prunicola CBS 121167</name>
    <dbReference type="NCBI Taxonomy" id="1176127"/>
    <lineage>
        <taxon>Eukaryota</taxon>
        <taxon>Fungi</taxon>
        <taxon>Dikarya</taxon>
        <taxon>Ascomycota</taxon>
        <taxon>Pezizomycotina</taxon>
        <taxon>Dothideomycetes</taxon>
        <taxon>Dothideomycetes incertae sedis</taxon>
        <taxon>Botryosphaeriales</taxon>
        <taxon>Aplosporellaceae</taxon>
        <taxon>Aplosporella</taxon>
    </lineage>
</organism>
<feature type="compositionally biased region" description="Low complexity" evidence="1">
    <location>
        <begin position="43"/>
        <end position="53"/>
    </location>
</feature>
<sequence length="466" mass="53456">MNYIFGKVEHSLVYLIFFPQPFGKTITTTICATSAPVSYMNNHSTNHNTNTATMEAKSSTLETTTSRPPPTPLHLEEYFEDIYTTWYRGAGIVPAALHHLFVKSLKFWGPHMTAYERWHNGTPGDTPLTEAQNEFFEKVYTRYSNGPWFDVWTVDCTNFLSDSSMLHELDLEQRLVNTRYAWEPEMDILLGADKGGTKYRLAPSDIECERFEASNFNRLWYLEMRTSRPPARTYIGPLTEAEAIAQNTGPVFKVRILGLVETLPLAPEFDSQQNPKSQPTTYCLAGQINDDTGYIDSFWFVSVEMLYEKKGNWSVLRRPLGYLPTTAGITKPFMAAKLAGISNLSYCTENTDLDWKENETPYKGQQNRFRKRGRSHKRQAVEPVFTVDPQREYVLSVNPVLELVDRMEYIELAPVSFQQSRYSFPEPCYLKSDESEDDKHPVDIESLLYDDLSEVDGKSQNDTEVD</sequence>
<gene>
    <name evidence="2" type="ORF">K452DRAFT_307320</name>
</gene>
<evidence type="ECO:0000256" key="1">
    <source>
        <dbReference type="SAM" id="MobiDB-lite"/>
    </source>
</evidence>
<name>A0A6A6BI92_9PEZI</name>
<feature type="region of interest" description="Disordered" evidence="1">
    <location>
        <begin position="43"/>
        <end position="70"/>
    </location>
</feature>
<keyword evidence="3" id="KW-1185">Reference proteome</keyword>
<reference evidence="2" key="1">
    <citation type="journal article" date="2020" name="Stud. Mycol.">
        <title>101 Dothideomycetes genomes: a test case for predicting lifestyles and emergence of pathogens.</title>
        <authorList>
            <person name="Haridas S."/>
            <person name="Albert R."/>
            <person name="Binder M."/>
            <person name="Bloem J."/>
            <person name="Labutti K."/>
            <person name="Salamov A."/>
            <person name="Andreopoulos B."/>
            <person name="Baker S."/>
            <person name="Barry K."/>
            <person name="Bills G."/>
            <person name="Bluhm B."/>
            <person name="Cannon C."/>
            <person name="Castanera R."/>
            <person name="Culley D."/>
            <person name="Daum C."/>
            <person name="Ezra D."/>
            <person name="Gonzalez J."/>
            <person name="Henrissat B."/>
            <person name="Kuo A."/>
            <person name="Liang C."/>
            <person name="Lipzen A."/>
            <person name="Lutzoni F."/>
            <person name="Magnuson J."/>
            <person name="Mondo S."/>
            <person name="Nolan M."/>
            <person name="Ohm R."/>
            <person name="Pangilinan J."/>
            <person name="Park H.-J."/>
            <person name="Ramirez L."/>
            <person name="Alfaro M."/>
            <person name="Sun H."/>
            <person name="Tritt A."/>
            <person name="Yoshinaga Y."/>
            <person name="Zwiers L.-H."/>
            <person name="Turgeon B."/>
            <person name="Goodwin S."/>
            <person name="Spatafora J."/>
            <person name="Crous P."/>
            <person name="Grigoriev I."/>
        </authorList>
    </citation>
    <scope>NUCLEOTIDE SEQUENCE</scope>
    <source>
        <strain evidence="2">CBS 121167</strain>
    </source>
</reference>
<dbReference type="AlphaFoldDB" id="A0A6A6BI92"/>
<dbReference type="GeneID" id="54300555"/>
<dbReference type="RefSeq" id="XP_033398855.1">
    <property type="nucleotide sequence ID" value="XM_033543058.1"/>
</dbReference>
<accession>A0A6A6BI92</accession>
<proteinExistence type="predicted"/>
<evidence type="ECO:0000313" key="3">
    <source>
        <dbReference type="Proteomes" id="UP000799438"/>
    </source>
</evidence>
<evidence type="ECO:0000313" key="2">
    <source>
        <dbReference type="EMBL" id="KAF2143143.1"/>
    </source>
</evidence>
<dbReference type="EMBL" id="ML995482">
    <property type="protein sequence ID" value="KAF2143143.1"/>
    <property type="molecule type" value="Genomic_DNA"/>
</dbReference>